<keyword evidence="10" id="KW-0282">Flagellum</keyword>
<dbReference type="NCBIfam" id="TIGR02480">
    <property type="entry name" value="fliN"/>
    <property type="match status" value="1"/>
</dbReference>
<dbReference type="PANTHER" id="PTHR43484">
    <property type="match status" value="1"/>
</dbReference>
<comment type="function">
    <text evidence="7">FliN is one of three proteins (FliG, FliN, FliM) that form the rotor-mounted switch complex (C ring), located at the base of the basal body. This complex interacts with the CheY and CheZ chemotaxis proteins, in addition to contacting components of the motor that determine the direction of flagellar rotation.</text>
</comment>
<evidence type="ECO:0000256" key="6">
    <source>
        <dbReference type="ARBA" id="ARBA00023136"/>
    </source>
</evidence>
<dbReference type="PRINTS" id="PR00956">
    <property type="entry name" value="FLGMOTORFLIN"/>
</dbReference>
<feature type="domain" description="Flagellar motor switch protein FliN-like C-terminal" evidence="9">
    <location>
        <begin position="46"/>
        <end position="117"/>
    </location>
</feature>
<comment type="similarity">
    <text evidence="1 7">Belongs to the FliN/MopA/SpaO family.</text>
</comment>
<gene>
    <name evidence="10" type="ORF">SAMN05421828_11864</name>
</gene>
<evidence type="ECO:0000256" key="3">
    <source>
        <dbReference type="ARBA" id="ARBA00022475"/>
    </source>
</evidence>
<dbReference type="InterPro" id="IPR001172">
    <property type="entry name" value="FliN_T3SS_HrcQb"/>
</dbReference>
<keyword evidence="5 7" id="KW-0283">Flagellar rotation</keyword>
<evidence type="ECO:0000256" key="1">
    <source>
        <dbReference type="ARBA" id="ARBA00009226"/>
    </source>
</evidence>
<feature type="compositionally biased region" description="Basic and acidic residues" evidence="8">
    <location>
        <begin position="31"/>
        <end position="42"/>
    </location>
</feature>
<comment type="subcellular location">
    <subcellularLocation>
        <location evidence="7">Cell membrane</location>
        <topology evidence="7">Peripheral membrane protein</topology>
        <orientation evidence="7">Cytoplasmic side</orientation>
    </subcellularLocation>
    <subcellularLocation>
        <location evidence="7">Bacterial flagellum basal body</location>
    </subcellularLocation>
</comment>
<keyword evidence="10" id="KW-0969">Cilium</keyword>
<evidence type="ECO:0000256" key="4">
    <source>
        <dbReference type="ARBA" id="ARBA00022500"/>
    </source>
</evidence>
<proteinExistence type="inferred from homology"/>
<dbReference type="GO" id="GO:0006935">
    <property type="term" value="P:chemotaxis"/>
    <property type="evidence" value="ECO:0007669"/>
    <property type="project" value="UniProtKB-KW"/>
</dbReference>
<dbReference type="PANTHER" id="PTHR43484:SF1">
    <property type="entry name" value="FLAGELLAR MOTOR SWITCH PROTEIN FLIN"/>
    <property type="match status" value="1"/>
</dbReference>
<dbReference type="EMBL" id="FTNE01000018">
    <property type="protein sequence ID" value="SIR19217.1"/>
    <property type="molecule type" value="Genomic_DNA"/>
</dbReference>
<dbReference type="Pfam" id="PF01052">
    <property type="entry name" value="FliMN_C"/>
    <property type="match status" value="1"/>
</dbReference>
<dbReference type="InterPro" id="IPR001543">
    <property type="entry name" value="FliN-like_C"/>
</dbReference>
<dbReference type="Proteomes" id="UP000186308">
    <property type="component" value="Unassembled WGS sequence"/>
</dbReference>
<evidence type="ECO:0000256" key="7">
    <source>
        <dbReference type="RuleBase" id="RU362074"/>
    </source>
</evidence>
<evidence type="ECO:0000256" key="5">
    <source>
        <dbReference type="ARBA" id="ARBA00022779"/>
    </source>
</evidence>
<organism evidence="10 11">
    <name type="scientific">Acidiphilium rubrum</name>
    <dbReference type="NCBI Taxonomy" id="526"/>
    <lineage>
        <taxon>Bacteria</taxon>
        <taxon>Pseudomonadati</taxon>
        <taxon>Pseudomonadota</taxon>
        <taxon>Alphaproteobacteria</taxon>
        <taxon>Acetobacterales</taxon>
        <taxon>Acidocellaceae</taxon>
        <taxon>Acidiphilium</taxon>
    </lineage>
</organism>
<dbReference type="GO" id="GO:0071973">
    <property type="term" value="P:bacterial-type flagellum-dependent cell motility"/>
    <property type="evidence" value="ECO:0007669"/>
    <property type="project" value="UniProtKB-UniRule"/>
</dbReference>
<dbReference type="AlphaFoldDB" id="A0A8G2CMA3"/>
<protein>
    <recommendedName>
        <fullName evidence="2 7">Flagellar motor switch protein FliN</fullName>
    </recommendedName>
</protein>
<keyword evidence="10" id="KW-0966">Cell projection</keyword>
<dbReference type="GO" id="GO:0009425">
    <property type="term" value="C:bacterial-type flagellum basal body"/>
    <property type="evidence" value="ECO:0007669"/>
    <property type="project" value="UniProtKB-SubCell"/>
</dbReference>
<evidence type="ECO:0000259" key="9">
    <source>
        <dbReference type="Pfam" id="PF01052"/>
    </source>
</evidence>
<dbReference type="Gene3D" id="2.30.330.10">
    <property type="entry name" value="SpoA-like"/>
    <property type="match status" value="1"/>
</dbReference>
<evidence type="ECO:0000256" key="8">
    <source>
        <dbReference type="SAM" id="MobiDB-lite"/>
    </source>
</evidence>
<dbReference type="InterPro" id="IPR012826">
    <property type="entry name" value="FliN"/>
</dbReference>
<comment type="caution">
    <text evidence="10">The sequence shown here is derived from an EMBL/GenBank/DDBJ whole genome shotgun (WGS) entry which is preliminary data.</text>
</comment>
<sequence>MSSDNSNSPETTTPPRALAELPLATPAPRAATEDHPSSRAPRDLEAVYDIPVLVSAVLGRSTMQVSQLLKLGRGAVVELDRKVGDPIDIFVNNRLIARGEVVMIDETKLGITMTEIVKSDRGG</sequence>
<keyword evidence="6 7" id="KW-0472">Membrane</keyword>
<dbReference type="InterPro" id="IPR051469">
    <property type="entry name" value="FliN/MopA/SpaO"/>
</dbReference>
<dbReference type="GO" id="GO:0003774">
    <property type="term" value="F:cytoskeletal motor activity"/>
    <property type="evidence" value="ECO:0007669"/>
    <property type="project" value="UniProtKB-UniRule"/>
</dbReference>
<reference evidence="10 11" key="1">
    <citation type="submission" date="2017-01" db="EMBL/GenBank/DDBJ databases">
        <authorList>
            <person name="Varghese N."/>
            <person name="Submissions S."/>
        </authorList>
    </citation>
    <scope>NUCLEOTIDE SEQUENCE [LARGE SCALE GENOMIC DNA]</scope>
    <source>
        <strain evidence="10 11">ATCC 35905</strain>
    </source>
</reference>
<evidence type="ECO:0000313" key="11">
    <source>
        <dbReference type="Proteomes" id="UP000186308"/>
    </source>
</evidence>
<feature type="compositionally biased region" description="Polar residues" evidence="8">
    <location>
        <begin position="1"/>
        <end position="10"/>
    </location>
</feature>
<name>A0A8G2CMA3_ACIRU</name>
<evidence type="ECO:0000256" key="2">
    <source>
        <dbReference type="ARBA" id="ARBA00021897"/>
    </source>
</evidence>
<dbReference type="SUPFAM" id="SSF101801">
    <property type="entry name" value="Surface presentation of antigens (SPOA)"/>
    <property type="match status" value="1"/>
</dbReference>
<evidence type="ECO:0000313" key="10">
    <source>
        <dbReference type="EMBL" id="SIR19217.1"/>
    </source>
</evidence>
<keyword evidence="7" id="KW-0975">Bacterial flagellum</keyword>
<keyword evidence="11" id="KW-1185">Reference proteome</keyword>
<feature type="compositionally biased region" description="Low complexity" evidence="8">
    <location>
        <begin position="11"/>
        <end position="30"/>
    </location>
</feature>
<feature type="region of interest" description="Disordered" evidence="8">
    <location>
        <begin position="1"/>
        <end position="42"/>
    </location>
</feature>
<dbReference type="InterPro" id="IPR036429">
    <property type="entry name" value="SpoA-like_sf"/>
</dbReference>
<dbReference type="GO" id="GO:0005886">
    <property type="term" value="C:plasma membrane"/>
    <property type="evidence" value="ECO:0007669"/>
    <property type="project" value="UniProtKB-SubCell"/>
</dbReference>
<keyword evidence="3 7" id="KW-1003">Cell membrane</keyword>
<accession>A0A8G2CMA3</accession>
<keyword evidence="4 7" id="KW-0145">Chemotaxis</keyword>